<protein>
    <submittedName>
        <fullName evidence="1">Uncharacterized protein</fullName>
    </submittedName>
</protein>
<reference evidence="1 2" key="1">
    <citation type="submission" date="2017-11" db="EMBL/GenBank/DDBJ databases">
        <title>De novo assembly and phasing of dikaryotic genomes from two isolates of Puccinia coronata f. sp. avenae, the causal agent of oat crown rust.</title>
        <authorList>
            <person name="Miller M.E."/>
            <person name="Zhang Y."/>
            <person name="Omidvar V."/>
            <person name="Sperschneider J."/>
            <person name="Schwessinger B."/>
            <person name="Raley C."/>
            <person name="Palmer J.M."/>
            <person name="Garnica D."/>
            <person name="Upadhyaya N."/>
            <person name="Rathjen J."/>
            <person name="Taylor J.M."/>
            <person name="Park R.F."/>
            <person name="Dodds P.N."/>
            <person name="Hirsch C.D."/>
            <person name="Kianian S.F."/>
            <person name="Figueroa M."/>
        </authorList>
    </citation>
    <scope>NUCLEOTIDE SEQUENCE [LARGE SCALE GENOMIC DNA]</scope>
    <source>
        <strain evidence="1">12SD80</strain>
    </source>
</reference>
<evidence type="ECO:0000313" key="1">
    <source>
        <dbReference type="EMBL" id="PLW22904.1"/>
    </source>
</evidence>
<accession>A0A2N5TBM3</accession>
<sequence length="172" mass="18213">MVRNQRMTLPLYTPFTGSIPFTPTFAASGPSNLTRQASATFPSLDNTVHPSNSPDHHAYTLFTTPDTLLIISSISANSTPHPNSSVGSKRSAFPISPNLYIAEARKDLSCVSGTFRIGRRAHLAGHLSGWDYASGMPIVNVFNASLIPFEVVDGQEAPADVVGTATEPATAG</sequence>
<dbReference type="Proteomes" id="UP000235392">
    <property type="component" value="Unassembled WGS sequence"/>
</dbReference>
<evidence type="ECO:0000313" key="2">
    <source>
        <dbReference type="Proteomes" id="UP000235392"/>
    </source>
</evidence>
<comment type="caution">
    <text evidence="1">The sequence shown here is derived from an EMBL/GenBank/DDBJ whole genome shotgun (WGS) entry which is preliminary data.</text>
</comment>
<name>A0A2N5TBM3_9BASI</name>
<organism evidence="1 2">
    <name type="scientific">Puccinia coronata f. sp. avenae</name>
    <dbReference type="NCBI Taxonomy" id="200324"/>
    <lineage>
        <taxon>Eukaryota</taxon>
        <taxon>Fungi</taxon>
        <taxon>Dikarya</taxon>
        <taxon>Basidiomycota</taxon>
        <taxon>Pucciniomycotina</taxon>
        <taxon>Pucciniomycetes</taxon>
        <taxon>Pucciniales</taxon>
        <taxon>Pucciniaceae</taxon>
        <taxon>Puccinia</taxon>
    </lineage>
</organism>
<dbReference type="AlphaFoldDB" id="A0A2N5TBM3"/>
<gene>
    <name evidence="1" type="ORF">PCASD_12007</name>
</gene>
<dbReference type="EMBL" id="PGCI01000648">
    <property type="protein sequence ID" value="PLW22904.1"/>
    <property type="molecule type" value="Genomic_DNA"/>
</dbReference>
<proteinExistence type="predicted"/>